<dbReference type="AlphaFoldDB" id="A0A1H9ULH9"/>
<proteinExistence type="inferred from homology"/>
<reference evidence="7" key="1">
    <citation type="submission" date="2016-10" db="EMBL/GenBank/DDBJ databases">
        <authorList>
            <person name="Varghese N."/>
            <person name="Submissions S."/>
        </authorList>
    </citation>
    <scope>NUCLEOTIDE SEQUENCE [LARGE SCALE GENOMIC DNA]</scope>
    <source>
        <strain evidence="7">DSM 20524</strain>
    </source>
</reference>
<evidence type="ECO:0000256" key="3">
    <source>
        <dbReference type="ARBA" id="ARBA00022777"/>
    </source>
</evidence>
<feature type="domain" description="Carbohydrate kinase PfkB" evidence="5">
    <location>
        <begin position="2"/>
        <end position="292"/>
    </location>
</feature>
<dbReference type="InterPro" id="IPR052700">
    <property type="entry name" value="Carb_kinase_PfkB-like"/>
</dbReference>
<dbReference type="Gene3D" id="3.40.1190.20">
    <property type="match status" value="1"/>
</dbReference>
<dbReference type="SUPFAM" id="SSF53613">
    <property type="entry name" value="Ribokinase-like"/>
    <property type="match status" value="1"/>
</dbReference>
<dbReference type="Proteomes" id="UP000198929">
    <property type="component" value="Unassembled WGS sequence"/>
</dbReference>
<evidence type="ECO:0000256" key="4">
    <source>
        <dbReference type="SAM" id="MobiDB-lite"/>
    </source>
</evidence>
<dbReference type="Pfam" id="PF00294">
    <property type="entry name" value="PfkB"/>
    <property type="match status" value="1"/>
</dbReference>
<evidence type="ECO:0000259" key="5">
    <source>
        <dbReference type="Pfam" id="PF00294"/>
    </source>
</evidence>
<organism evidence="6 7">
    <name type="scientific">Corynebacterium cystitidis DSM 20524</name>
    <dbReference type="NCBI Taxonomy" id="1121357"/>
    <lineage>
        <taxon>Bacteria</taxon>
        <taxon>Bacillati</taxon>
        <taxon>Actinomycetota</taxon>
        <taxon>Actinomycetes</taxon>
        <taxon>Mycobacteriales</taxon>
        <taxon>Corynebacteriaceae</taxon>
        <taxon>Corynebacterium</taxon>
    </lineage>
</organism>
<dbReference type="STRING" id="1121357.SAMN05661109_01864"/>
<evidence type="ECO:0000256" key="2">
    <source>
        <dbReference type="ARBA" id="ARBA00022679"/>
    </source>
</evidence>
<dbReference type="RefSeq" id="WP_092259455.1">
    <property type="nucleotide sequence ID" value="NZ_CP047199.1"/>
</dbReference>
<gene>
    <name evidence="6" type="ORF">SAMN05661109_01864</name>
</gene>
<dbReference type="InterPro" id="IPR011611">
    <property type="entry name" value="PfkB_dom"/>
</dbReference>
<sequence>MLCVIGDIVQDIVVWLEEEIRHATDTKSTITITRGGSAANVAAFAGPRTPTRFIGCVGDDLAGLALTRDLESLGVDVKMQVRGTTGTIVVQIDQSGERNMFPSRGASGMLQPIDQQWLADVSLLHLTAYSLEVEPTRSSAIAAAQAVRANGGKISFDISSVYTIESLGKQTYLKYMAEIAPDYISANRDEAELLELALNDEPGPGLEQFPQATLLARNGAEATRVFVGGQLQHVVPVEPATTIRDLTGAGDAFNAGFLASVANGETDLEASVLAAHRLARRVLVSPGATEPADVEPSDSDAEKAS</sequence>
<dbReference type="InterPro" id="IPR029056">
    <property type="entry name" value="Ribokinase-like"/>
</dbReference>
<keyword evidence="2" id="KW-0808">Transferase</keyword>
<name>A0A1H9ULH9_9CORY</name>
<feature type="region of interest" description="Disordered" evidence="4">
    <location>
        <begin position="286"/>
        <end position="305"/>
    </location>
</feature>
<dbReference type="GO" id="GO:0016301">
    <property type="term" value="F:kinase activity"/>
    <property type="evidence" value="ECO:0007669"/>
    <property type="project" value="UniProtKB-KW"/>
</dbReference>
<comment type="similarity">
    <text evidence="1">Belongs to the carbohydrate kinase PfkB family.</text>
</comment>
<evidence type="ECO:0000256" key="1">
    <source>
        <dbReference type="ARBA" id="ARBA00010688"/>
    </source>
</evidence>
<evidence type="ECO:0000313" key="7">
    <source>
        <dbReference type="Proteomes" id="UP000198929"/>
    </source>
</evidence>
<keyword evidence="3 6" id="KW-0418">Kinase</keyword>
<protein>
    <submittedName>
        <fullName evidence="6">Ribokinase</fullName>
    </submittedName>
</protein>
<dbReference type="PANTHER" id="PTHR43320:SF3">
    <property type="entry name" value="CARBOHYDRATE KINASE PFKB DOMAIN-CONTAINING PROTEIN"/>
    <property type="match status" value="1"/>
</dbReference>
<keyword evidence="7" id="KW-1185">Reference proteome</keyword>
<evidence type="ECO:0000313" key="6">
    <source>
        <dbReference type="EMBL" id="SES10199.1"/>
    </source>
</evidence>
<dbReference type="EMBL" id="FOGQ01000008">
    <property type="protein sequence ID" value="SES10199.1"/>
    <property type="molecule type" value="Genomic_DNA"/>
</dbReference>
<accession>A0A1H9ULH9</accession>
<dbReference type="PANTHER" id="PTHR43320">
    <property type="entry name" value="SUGAR KINASE"/>
    <property type="match status" value="1"/>
</dbReference>